<evidence type="ECO:0008006" key="5">
    <source>
        <dbReference type="Google" id="ProtNLM"/>
    </source>
</evidence>
<dbReference type="Proteomes" id="UP000014104">
    <property type="component" value="Unassembled WGS sequence"/>
</dbReference>
<proteinExistence type="predicted"/>
<dbReference type="RefSeq" id="WP_016178313.1">
    <property type="nucleotide sequence ID" value="NZ_KE136357.1"/>
</dbReference>
<sequence>MNYPFKMLNYDETNRVMTVQLFESLDIERLIKLFSGDLNNVNGGVFIPDPRGFTVQQRKLYWALLGDIYRWSGTGTGQLDSYFKESYAMKYFTEISIADCSDATVSEVNNLLEMVIDFMFEWNVPFPKSYELLPRKEQYYFYLCCKHRKCVICGQSHADIHHLIAVGNRKRSQVDHRKLPLTALCRRHHMMIHTLGLTEFMTRFEIHPVYLNNEELIRIGIMNGKQIKELDEQFKFEGGEANV</sequence>
<comment type="caution">
    <text evidence="2">The sequence shown here is derived from an EMBL/GenBank/DDBJ whole genome shotgun (WGS) entry which is preliminary data.</text>
</comment>
<reference evidence="1 3" key="1">
    <citation type="submission" date="2013-03" db="EMBL/GenBank/DDBJ databases">
        <title>The Genome Sequence of Enterococcus avium ATCC_14025 (Illumina only assembly).</title>
        <authorList>
            <consortium name="The Broad Institute Genomics Platform"/>
            <consortium name="The Broad Institute Genome Sequencing Center for Infectious Disease"/>
            <person name="Earl A."/>
            <person name="Russ C."/>
            <person name="Gilmore M."/>
            <person name="Surin D."/>
            <person name="Walker B."/>
            <person name="Young S."/>
            <person name="Zeng Q."/>
            <person name="Gargeya S."/>
            <person name="Fitzgerald M."/>
            <person name="Haas B."/>
            <person name="Abouelleil A."/>
            <person name="Allen A.W."/>
            <person name="Alvarado L."/>
            <person name="Arachchi H.M."/>
            <person name="Berlin A.M."/>
            <person name="Chapman S.B."/>
            <person name="Gainer-Dewar J."/>
            <person name="Goldberg J."/>
            <person name="Griggs A."/>
            <person name="Gujja S."/>
            <person name="Hansen M."/>
            <person name="Howarth C."/>
            <person name="Imamovic A."/>
            <person name="Ireland A."/>
            <person name="Larimer J."/>
            <person name="McCowan C."/>
            <person name="Murphy C."/>
            <person name="Pearson M."/>
            <person name="Poon T.W."/>
            <person name="Priest M."/>
            <person name="Roberts A."/>
            <person name="Saif S."/>
            <person name="Shea T."/>
            <person name="Sisk P."/>
            <person name="Sykes S."/>
            <person name="Wortman J."/>
            <person name="Nusbaum C."/>
            <person name="Birren B."/>
        </authorList>
    </citation>
    <scope>NUCLEOTIDE SEQUENCE [LARGE SCALE GENOMIC DNA]</scope>
    <source>
        <strain evidence="1 3">ATCC 14025</strain>
    </source>
</reference>
<name>A0AAV3J1B9_ENTAV</name>
<dbReference type="EMBL" id="AHYV01000005">
    <property type="protein sequence ID" value="EOT51097.1"/>
    <property type="molecule type" value="Genomic_DNA"/>
</dbReference>
<protein>
    <recommendedName>
        <fullName evidence="5">HNH nuclease domain-containing protein</fullName>
    </recommendedName>
</protein>
<evidence type="ECO:0000313" key="2">
    <source>
        <dbReference type="EMBL" id="EOU23594.1"/>
    </source>
</evidence>
<keyword evidence="3" id="KW-1185">Reference proteome</keyword>
<dbReference type="Pfam" id="PF16784">
    <property type="entry name" value="HNHc_6"/>
    <property type="match status" value="1"/>
</dbReference>
<organism evidence="2 4">
    <name type="scientific">Enterococcus avium ATCC 14025</name>
    <dbReference type="NCBI Taxonomy" id="1140002"/>
    <lineage>
        <taxon>Bacteria</taxon>
        <taxon>Bacillati</taxon>
        <taxon>Bacillota</taxon>
        <taxon>Bacilli</taxon>
        <taxon>Lactobacillales</taxon>
        <taxon>Enterococcaceae</taxon>
        <taxon>Enterococcus</taxon>
    </lineage>
</organism>
<evidence type="ECO:0000313" key="4">
    <source>
        <dbReference type="Proteomes" id="UP000014107"/>
    </source>
</evidence>
<dbReference type="Proteomes" id="UP000014107">
    <property type="component" value="Unassembled WGS sequence"/>
</dbReference>
<dbReference type="InterPro" id="IPR041242">
    <property type="entry name" value="HNHc_6"/>
</dbReference>
<evidence type="ECO:0000313" key="3">
    <source>
        <dbReference type="Proteomes" id="UP000014104"/>
    </source>
</evidence>
<reference evidence="2 4" key="2">
    <citation type="submission" date="2013-03" db="EMBL/GenBank/DDBJ databases">
        <title>The Genome Sequence of Enterococcus avium ATCC_14025 (PacBio/Illumina hybrid assembly).</title>
        <authorList>
            <consortium name="The Broad Institute Genomics Platform"/>
            <consortium name="The Broad Institute Genome Sequencing Center for Infectious Disease"/>
            <person name="Earl A."/>
            <person name="Russ C."/>
            <person name="Gilmore M."/>
            <person name="Surin D."/>
            <person name="Walker B."/>
            <person name="Young S."/>
            <person name="Zeng Q."/>
            <person name="Gargeya S."/>
            <person name="Fitzgerald M."/>
            <person name="Haas B."/>
            <person name="Abouelleil A."/>
            <person name="Allen A.W."/>
            <person name="Alvarado L."/>
            <person name="Arachchi H.M."/>
            <person name="Berlin A.M."/>
            <person name="Chapman S.B."/>
            <person name="Gainer-Dewar J."/>
            <person name="Goldberg J."/>
            <person name="Griggs A."/>
            <person name="Gujja S."/>
            <person name="Hansen M."/>
            <person name="Howarth C."/>
            <person name="Imamovic A."/>
            <person name="Ireland A."/>
            <person name="Larimer J."/>
            <person name="McCowan C."/>
            <person name="Murphy C."/>
            <person name="Pearson M."/>
            <person name="Poon T.W."/>
            <person name="Priest M."/>
            <person name="Roberts A."/>
            <person name="Saif S."/>
            <person name="Shea T."/>
            <person name="Sisk P."/>
            <person name="Sykes S."/>
            <person name="Wortman J."/>
            <person name="Nusbaum C."/>
            <person name="Birren B."/>
        </authorList>
    </citation>
    <scope>NUCLEOTIDE SEQUENCE [LARGE SCALE GENOMIC DNA]</scope>
    <source>
        <strain evidence="2 4">ATCC 14025</strain>
    </source>
</reference>
<gene>
    <name evidence="2" type="ORF">I570_01459</name>
    <name evidence="1" type="ORF">OMU_00426</name>
</gene>
<accession>A0AAV3J1B9</accession>
<dbReference type="EMBL" id="ASWL01000002">
    <property type="protein sequence ID" value="EOU23594.1"/>
    <property type="molecule type" value="Genomic_DNA"/>
</dbReference>
<dbReference type="AlphaFoldDB" id="A0AAV3J1B9"/>
<evidence type="ECO:0000313" key="1">
    <source>
        <dbReference type="EMBL" id="EOT51097.1"/>
    </source>
</evidence>